<evidence type="ECO:0000256" key="9">
    <source>
        <dbReference type="SAM" id="Phobius"/>
    </source>
</evidence>
<feature type="active site" evidence="6">
    <location>
        <position position="317"/>
    </location>
</feature>
<gene>
    <name evidence="11" type="ORF">C8N28_0068</name>
</gene>
<feature type="binding site" evidence="8">
    <location>
        <position position="486"/>
    </location>
    <ligand>
        <name>Mn(2+)</name>
        <dbReference type="ChEBI" id="CHEBI:29035"/>
    </ligand>
</feature>
<dbReference type="InterPro" id="IPR050448">
    <property type="entry name" value="OpgB/LTA_synthase_biosynth"/>
</dbReference>
<keyword evidence="7" id="KW-0479">Metal-binding</keyword>
<feature type="binding site" evidence="8">
    <location>
        <position position="317"/>
    </location>
    <ligand>
        <name>Mn(2+)</name>
        <dbReference type="ChEBI" id="CHEBI:29035"/>
    </ligand>
</feature>
<evidence type="ECO:0000313" key="12">
    <source>
        <dbReference type="Proteomes" id="UP000294616"/>
    </source>
</evidence>
<dbReference type="InterPro" id="IPR012160">
    <property type="entry name" value="LtaS-like"/>
</dbReference>
<evidence type="ECO:0000256" key="5">
    <source>
        <dbReference type="ARBA" id="ARBA00023136"/>
    </source>
</evidence>
<keyword evidence="5 9" id="KW-0472">Membrane</keyword>
<organism evidence="11 12">
    <name type="scientific">Albibacterium bauzanense</name>
    <dbReference type="NCBI Taxonomy" id="653929"/>
    <lineage>
        <taxon>Bacteria</taxon>
        <taxon>Pseudomonadati</taxon>
        <taxon>Bacteroidota</taxon>
        <taxon>Sphingobacteriia</taxon>
        <taxon>Sphingobacteriales</taxon>
        <taxon>Sphingobacteriaceae</taxon>
        <taxon>Albibacterium</taxon>
    </lineage>
</organism>
<keyword evidence="11" id="KW-0808">Transferase</keyword>
<evidence type="ECO:0000256" key="2">
    <source>
        <dbReference type="ARBA" id="ARBA00022475"/>
    </source>
</evidence>
<proteinExistence type="predicted"/>
<dbReference type="GO" id="GO:0016740">
    <property type="term" value="F:transferase activity"/>
    <property type="evidence" value="ECO:0007669"/>
    <property type="project" value="UniProtKB-KW"/>
</dbReference>
<keyword evidence="4 9" id="KW-1133">Transmembrane helix</keyword>
<keyword evidence="12" id="KW-1185">Reference proteome</keyword>
<evidence type="ECO:0000256" key="4">
    <source>
        <dbReference type="ARBA" id="ARBA00022989"/>
    </source>
</evidence>
<evidence type="ECO:0000313" key="11">
    <source>
        <dbReference type="EMBL" id="TCK84775.1"/>
    </source>
</evidence>
<dbReference type="PANTHER" id="PTHR47371">
    <property type="entry name" value="LIPOTEICHOIC ACID SYNTHASE"/>
    <property type="match status" value="1"/>
</dbReference>
<evidence type="ECO:0000256" key="8">
    <source>
        <dbReference type="PIRSR" id="PIRSR005091-3"/>
    </source>
</evidence>
<reference evidence="11 12" key="1">
    <citation type="submission" date="2019-03" db="EMBL/GenBank/DDBJ databases">
        <title>Genomic Encyclopedia of Archaeal and Bacterial Type Strains, Phase II (KMG-II): from individual species to whole genera.</title>
        <authorList>
            <person name="Goeker M."/>
        </authorList>
    </citation>
    <scope>NUCLEOTIDE SEQUENCE [LARGE SCALE GENOMIC DNA]</scope>
    <source>
        <strain evidence="11 12">DSM 22554</strain>
    </source>
</reference>
<evidence type="ECO:0000256" key="6">
    <source>
        <dbReference type="PIRSR" id="PIRSR005091-1"/>
    </source>
</evidence>
<evidence type="ECO:0000259" key="10">
    <source>
        <dbReference type="Pfam" id="PF00884"/>
    </source>
</evidence>
<dbReference type="RefSeq" id="WP_132220409.1">
    <property type="nucleotide sequence ID" value="NZ_SMGO01000001.1"/>
</dbReference>
<comment type="caution">
    <text evidence="11">The sequence shown here is derived from an EMBL/GenBank/DDBJ whole genome shotgun (WGS) entry which is preliminary data.</text>
</comment>
<protein>
    <submittedName>
        <fullName evidence="11">Phosphoglycerol transferase MdoB-like AlkP superfamily enzyme</fullName>
    </submittedName>
</protein>
<feature type="transmembrane region" description="Helical" evidence="9">
    <location>
        <begin position="86"/>
        <end position="106"/>
    </location>
</feature>
<feature type="binding site" evidence="8">
    <location>
        <position position="277"/>
    </location>
    <ligand>
        <name>Mn(2+)</name>
        <dbReference type="ChEBI" id="CHEBI:29035"/>
    </ligand>
</feature>
<keyword evidence="7" id="KW-0464">Manganese</keyword>
<sequence length="623" mass="71485">MLKTIYPLVKFYLIWIAIFFLERLIFIGYFYAKIFPISLKEFILTFLFGLRMDASMAAYICALPLLLFIFKWLIPSLKISAKVLRVYSLFLLVTCCLLSAINLNIYQEWGTKLPYRAISTFLEYPYQAFISSYSSPFVLPALLMLIVFFAGRYLLNKAIKQPIQLHGTKWFVKIPVSILLIGILFLFIRSGWQTTPLNPSMAYFSTKPILNHAAVNTEWNLLSDFLHGKGSDKNPYNYMEESLAQEEILPYINKESLSNPVKILNQPKPNVVLIILESFTSDLIESLGGEPGIAPGFEKLIQDGVLFTNIYSASDRTDKGIIASMSAFPSQATQSIIKNVNKLEHLPGIGQEFLENGYSTSFVHGGESEFYNFKSYMLSHGVQKVIDQYDFPLKDVQSKWGAFDHLAFQKQIEYLNQSPQPFFSTILTLSNHEPFDLPGPPKYGSDSQANLFRSTAFYTDSALYNYINRAKQTDWYKNTLFVIIADHGHRLPLDKWDSFHPNRYRIPFLLYGDVIKEEFRGQKIDKIGNQTDLVSTLLHQLNISPKPYFWSKDLLDPNTPPFAFFSYDNGFGVITPEQSLTFDNVGKEVIYLKDKNVQDSVNQNLQTIGQAYLQEVYNQYLNY</sequence>
<keyword evidence="3 9" id="KW-0812">Transmembrane</keyword>
<dbReference type="Pfam" id="PF00884">
    <property type="entry name" value="Sulfatase"/>
    <property type="match status" value="1"/>
</dbReference>
<feature type="binding site" evidence="8">
    <location>
        <position position="487"/>
    </location>
    <ligand>
        <name>Mn(2+)</name>
        <dbReference type="ChEBI" id="CHEBI:29035"/>
    </ligand>
</feature>
<dbReference type="Proteomes" id="UP000294616">
    <property type="component" value="Unassembled WGS sequence"/>
</dbReference>
<evidence type="ECO:0000256" key="7">
    <source>
        <dbReference type="PIRSR" id="PIRSR005091-2"/>
    </source>
</evidence>
<evidence type="ECO:0000256" key="1">
    <source>
        <dbReference type="ARBA" id="ARBA00004651"/>
    </source>
</evidence>
<dbReference type="PANTHER" id="PTHR47371:SF3">
    <property type="entry name" value="PHOSPHOGLYCEROL TRANSFERASE I"/>
    <property type="match status" value="1"/>
</dbReference>
<comment type="subcellular location">
    <subcellularLocation>
        <location evidence="1">Cell membrane</location>
        <topology evidence="1">Multi-pass membrane protein</topology>
    </subcellularLocation>
</comment>
<dbReference type="AlphaFoldDB" id="A0A4R1LZL5"/>
<dbReference type="SUPFAM" id="SSF53649">
    <property type="entry name" value="Alkaline phosphatase-like"/>
    <property type="match status" value="1"/>
</dbReference>
<dbReference type="OrthoDB" id="9777768at2"/>
<keyword evidence="2" id="KW-1003">Cell membrane</keyword>
<feature type="transmembrane region" description="Helical" evidence="9">
    <location>
        <begin position="170"/>
        <end position="192"/>
    </location>
</feature>
<dbReference type="InterPro" id="IPR017850">
    <property type="entry name" value="Alkaline_phosphatase_core_sf"/>
</dbReference>
<dbReference type="Gene3D" id="3.30.1120.80">
    <property type="match status" value="1"/>
</dbReference>
<evidence type="ECO:0000256" key="3">
    <source>
        <dbReference type="ARBA" id="ARBA00022692"/>
    </source>
</evidence>
<dbReference type="InterPro" id="IPR000917">
    <property type="entry name" value="Sulfatase_N"/>
</dbReference>
<feature type="transmembrane region" description="Helical" evidence="9">
    <location>
        <begin position="12"/>
        <end position="32"/>
    </location>
</feature>
<feature type="transmembrane region" description="Helical" evidence="9">
    <location>
        <begin position="126"/>
        <end position="149"/>
    </location>
</feature>
<accession>A0A4R1LZL5</accession>
<dbReference type="CDD" id="cd16015">
    <property type="entry name" value="LTA_synthase"/>
    <property type="match status" value="1"/>
</dbReference>
<dbReference type="EMBL" id="SMGO01000001">
    <property type="protein sequence ID" value="TCK84775.1"/>
    <property type="molecule type" value="Genomic_DNA"/>
</dbReference>
<name>A0A4R1LZL5_9SPHI</name>
<dbReference type="Gene3D" id="3.40.720.10">
    <property type="entry name" value="Alkaline Phosphatase, subunit A"/>
    <property type="match status" value="1"/>
</dbReference>
<feature type="binding site" evidence="7">
    <location>
        <position position="432"/>
    </location>
    <ligand>
        <name>substrate</name>
    </ligand>
</feature>
<dbReference type="PIRSF" id="PIRSF005091">
    <property type="entry name" value="Mmb_sulf_HI1246"/>
    <property type="match status" value="1"/>
</dbReference>
<feature type="transmembrane region" description="Helical" evidence="9">
    <location>
        <begin position="56"/>
        <end position="74"/>
    </location>
</feature>
<dbReference type="GO" id="GO:0005886">
    <property type="term" value="C:plasma membrane"/>
    <property type="evidence" value="ECO:0007669"/>
    <property type="project" value="UniProtKB-SubCell"/>
</dbReference>
<dbReference type="GO" id="GO:0046872">
    <property type="term" value="F:metal ion binding"/>
    <property type="evidence" value="ECO:0007669"/>
    <property type="project" value="UniProtKB-KW"/>
</dbReference>
<feature type="domain" description="Sulfatase N-terminal" evidence="10">
    <location>
        <begin position="269"/>
        <end position="543"/>
    </location>
</feature>